<dbReference type="GO" id="GO:0005524">
    <property type="term" value="F:ATP binding"/>
    <property type="evidence" value="ECO:0007669"/>
    <property type="project" value="UniProtKB-KW"/>
</dbReference>
<feature type="transmembrane region" description="Helical" evidence="9">
    <location>
        <begin position="370"/>
        <end position="391"/>
    </location>
</feature>
<feature type="transmembrane region" description="Helical" evidence="9">
    <location>
        <begin position="1017"/>
        <end position="1038"/>
    </location>
</feature>
<dbReference type="InterPro" id="IPR013525">
    <property type="entry name" value="ABC2_TM"/>
</dbReference>
<name>A0A642UCA8_DIURU</name>
<dbReference type="GeneID" id="54784304"/>
<evidence type="ECO:0000256" key="9">
    <source>
        <dbReference type="SAM" id="Phobius"/>
    </source>
</evidence>
<feature type="compositionally biased region" description="Basic and acidic residues" evidence="8">
    <location>
        <begin position="644"/>
        <end position="664"/>
    </location>
</feature>
<dbReference type="InterPro" id="IPR003593">
    <property type="entry name" value="AAA+_ATPase"/>
</dbReference>
<evidence type="ECO:0000256" key="2">
    <source>
        <dbReference type="ARBA" id="ARBA00022448"/>
    </source>
</evidence>
<evidence type="ECO:0000256" key="8">
    <source>
        <dbReference type="SAM" id="MobiDB-lite"/>
    </source>
</evidence>
<evidence type="ECO:0000256" key="6">
    <source>
        <dbReference type="ARBA" id="ARBA00022989"/>
    </source>
</evidence>
<feature type="transmembrane region" description="Helical" evidence="9">
    <location>
        <begin position="1100"/>
        <end position="1120"/>
    </location>
</feature>
<keyword evidence="5" id="KW-0067">ATP-binding</keyword>
<dbReference type="Proteomes" id="UP000449547">
    <property type="component" value="Unassembled WGS sequence"/>
</dbReference>
<feature type="transmembrane region" description="Helical" evidence="9">
    <location>
        <begin position="1235"/>
        <end position="1259"/>
    </location>
</feature>
<protein>
    <recommendedName>
        <fullName evidence="10">ABC transporter domain-containing protein</fullName>
    </recommendedName>
</protein>
<keyword evidence="6 9" id="KW-1133">Transmembrane helix</keyword>
<evidence type="ECO:0000256" key="1">
    <source>
        <dbReference type="ARBA" id="ARBA00004141"/>
    </source>
</evidence>
<feature type="domain" description="ABC transporter" evidence="10">
    <location>
        <begin position="680"/>
        <end position="934"/>
    </location>
</feature>
<keyword evidence="7 9" id="KW-0472">Membrane</keyword>
<dbReference type="InterPro" id="IPR017871">
    <property type="entry name" value="ABC_transporter-like_CS"/>
</dbReference>
<dbReference type="PROSITE" id="PS00211">
    <property type="entry name" value="ABC_TRANSPORTER_1"/>
    <property type="match status" value="2"/>
</dbReference>
<dbReference type="RefSeq" id="XP_034009501.1">
    <property type="nucleotide sequence ID" value="XM_034158659.1"/>
</dbReference>
<sequence>MDGNALTIDEKHRVSVAVRNLTVSVKDPKSSWMQRKFKPSTVPLKSILDNVSFDVAAGSFVAIMGGTGSGKTTLLNTLSTRLNIHQTLHFQGSITYQTQEADSYIPNSYLLQTDVFLPGLSVEETLRFQADIRMPPHLTMDEKRATVDSLLDVLELSHMRDTRVSNYTGTTTLSGGEQRRLSLAIQLLNRPSVVFLDEPTTGLDASNSLRLIQVVKKLTGTEYGMTVLCAIHQPRIEVTKMFDQVCVLAKGGRLVYNGTVPDAEKYFGSISWLQSRKSANLLDYIMSLSVKDTRSKDLEKATSVRIDRLVAHWKEVMPFQQEIPSEKDSREGFEAIIKVFTRPHSTRHSFMNELKVLTHRSFILCLRDRMSLLSFLGGIIVLGCGFGWLFFRPHHDVAGIRSFSGALYTTLQVIGFTPMFVELERIWGADGQNFFREYKDNCVSVPGFVFSRRLGRLLLEDIPITLIWTILTYFMWGLRGGVGHFFIYYLLTFLTEVSGMVLALFCFGVGPEFAVSALILNVYYQVQNSSCGFFVNSRTMPVYVRWLKYCAYFWYTYGAMIWNQFHNWMGDCPSDLTDCSAYSGDSRIQILGFPKNFLWQQVGICIAWIILYAILAVLSLRYIKNYDISMASTKKNRYGDEEDERKFVRPSKSREDEKDLHEFAESNQSSSAIDGISISLKNTNLEAWKSNLITLVHKTNSKLLLRDFSASFEANKLNVIMGPSGSGKTTLLNYLSHRLPRSTRFQAQGSIFLNSTEVTSKQLGSVSAYVTQHDNTLIPALTVRETLHFQAKLRLPPEEIPRLNPIVNGLLRQMGLLDCADTVIGNDVIKGVSGGEKRRVSIAVQLLNRPRILFLDEPTSGLDSTTAYSILSLLHQLGSEGQTTVVLTIHQPSEEMLHFFDKILLLGKYGRVVYNGKVESMSEHFTNCGYPIHHHTNVADFIMDLVSRGYGESVEVSEARINHLVQVWSSTNNETTAPCGPSVNLSQLRRSKASFWNVLVTITSRQTLATFRTPDVLFTRGFQGVALAVFYTLFFAPLRNGAEGVDNRLGLIQSLLNIYFVGLLNNISLYPMERGIFYQEYKDGIYGSVQYNLSYIFNEIPFEVFQCILFSVLCVFGIGMPRTASMFFVNFYTMFAAVNCGESVGIMWNSVFDHLGFATNLMSMCILFAVFMGGTMSMQLPGFFRGINWINPMKYVVRSNANLIFKNETFHCGSESCVFDYGYQVLDYFKLNGSLGLNLLGVTICMVAYRLVAIGLCIIKVRYFI</sequence>
<evidence type="ECO:0000313" key="11">
    <source>
        <dbReference type="EMBL" id="KAA8896641.1"/>
    </source>
</evidence>
<feature type="transmembrane region" description="Helical" evidence="9">
    <location>
        <begin position="488"/>
        <end position="510"/>
    </location>
</feature>
<dbReference type="GO" id="GO:0016887">
    <property type="term" value="F:ATP hydrolysis activity"/>
    <property type="evidence" value="ECO:0007669"/>
    <property type="project" value="InterPro"/>
</dbReference>
<dbReference type="AlphaFoldDB" id="A0A642UCA8"/>
<dbReference type="InterPro" id="IPR003439">
    <property type="entry name" value="ABC_transporter-like_ATP-bd"/>
</dbReference>
<dbReference type="OMA" id="CICASIY"/>
<dbReference type="Gene3D" id="3.40.50.300">
    <property type="entry name" value="P-loop containing nucleotide triphosphate hydrolases"/>
    <property type="match status" value="2"/>
</dbReference>
<dbReference type="PANTHER" id="PTHR48041">
    <property type="entry name" value="ABC TRANSPORTER G FAMILY MEMBER 28"/>
    <property type="match status" value="1"/>
</dbReference>
<keyword evidence="3 9" id="KW-0812">Transmembrane</keyword>
<dbReference type="EMBL" id="SWFT01000163">
    <property type="protein sequence ID" value="KAA8896641.1"/>
    <property type="molecule type" value="Genomic_DNA"/>
</dbReference>
<proteinExistence type="predicted"/>
<feature type="transmembrane region" description="Helical" evidence="9">
    <location>
        <begin position="1050"/>
        <end position="1072"/>
    </location>
</feature>
<feature type="transmembrane region" description="Helical" evidence="9">
    <location>
        <begin position="1155"/>
        <end position="1174"/>
    </location>
</feature>
<evidence type="ECO:0000256" key="7">
    <source>
        <dbReference type="ARBA" id="ARBA00023136"/>
    </source>
</evidence>
<dbReference type="Pfam" id="PF00005">
    <property type="entry name" value="ABC_tran"/>
    <property type="match status" value="2"/>
</dbReference>
<evidence type="ECO:0000313" key="12">
    <source>
        <dbReference type="Proteomes" id="UP000449547"/>
    </source>
</evidence>
<dbReference type="InterPro" id="IPR027417">
    <property type="entry name" value="P-loop_NTPase"/>
</dbReference>
<gene>
    <name evidence="11" type="ORF">DIURU_005653</name>
</gene>
<keyword evidence="4" id="KW-0547">Nucleotide-binding</keyword>
<dbReference type="Pfam" id="PF19055">
    <property type="entry name" value="ABC2_membrane_7"/>
    <property type="match status" value="2"/>
</dbReference>
<reference evidence="11 12" key="1">
    <citation type="submission" date="2019-07" db="EMBL/GenBank/DDBJ databases">
        <title>Genome assembly of two rare yeast pathogens: Diutina rugosa and Trichomonascus ciferrii.</title>
        <authorList>
            <person name="Mixao V."/>
            <person name="Saus E."/>
            <person name="Hansen A."/>
            <person name="Lass-Flor C."/>
            <person name="Gabaldon T."/>
        </authorList>
    </citation>
    <scope>NUCLEOTIDE SEQUENCE [LARGE SCALE GENOMIC DNA]</scope>
    <source>
        <strain evidence="11 12">CBS 613</strain>
    </source>
</reference>
<evidence type="ECO:0000256" key="5">
    <source>
        <dbReference type="ARBA" id="ARBA00022840"/>
    </source>
</evidence>
<accession>A0A642UCA8</accession>
<dbReference type="SMART" id="SM00382">
    <property type="entry name" value="AAA"/>
    <property type="match status" value="2"/>
</dbReference>
<evidence type="ECO:0000259" key="10">
    <source>
        <dbReference type="PROSITE" id="PS50893"/>
    </source>
</evidence>
<feature type="transmembrane region" description="Helical" evidence="9">
    <location>
        <begin position="597"/>
        <end position="620"/>
    </location>
</feature>
<comment type="caution">
    <text evidence="11">The sequence shown here is derived from an EMBL/GenBank/DDBJ whole genome shotgun (WGS) entry which is preliminary data.</text>
</comment>
<dbReference type="VEuPathDB" id="FungiDB:DIURU_005653"/>
<dbReference type="GO" id="GO:0016020">
    <property type="term" value="C:membrane"/>
    <property type="evidence" value="ECO:0007669"/>
    <property type="project" value="UniProtKB-SubCell"/>
</dbReference>
<keyword evidence="12" id="KW-1185">Reference proteome</keyword>
<dbReference type="GO" id="GO:0140359">
    <property type="term" value="F:ABC-type transporter activity"/>
    <property type="evidence" value="ECO:0007669"/>
    <property type="project" value="InterPro"/>
</dbReference>
<feature type="transmembrane region" description="Helical" evidence="9">
    <location>
        <begin position="457"/>
        <end position="476"/>
    </location>
</feature>
<feature type="region of interest" description="Disordered" evidence="8">
    <location>
        <begin position="641"/>
        <end position="666"/>
    </location>
</feature>
<dbReference type="Pfam" id="PF01061">
    <property type="entry name" value="ABC2_membrane"/>
    <property type="match status" value="2"/>
</dbReference>
<evidence type="ECO:0000256" key="3">
    <source>
        <dbReference type="ARBA" id="ARBA00022692"/>
    </source>
</evidence>
<keyword evidence="2" id="KW-0813">Transport</keyword>
<dbReference type="InterPro" id="IPR050352">
    <property type="entry name" value="ABCG_transporters"/>
</dbReference>
<dbReference type="PANTHER" id="PTHR48041:SF119">
    <property type="entry name" value="ROA1P"/>
    <property type="match status" value="1"/>
</dbReference>
<dbReference type="InterPro" id="IPR043926">
    <property type="entry name" value="ABCG_dom"/>
</dbReference>
<organism evidence="11 12">
    <name type="scientific">Diutina rugosa</name>
    <name type="common">Yeast</name>
    <name type="synonym">Candida rugosa</name>
    <dbReference type="NCBI Taxonomy" id="5481"/>
    <lineage>
        <taxon>Eukaryota</taxon>
        <taxon>Fungi</taxon>
        <taxon>Dikarya</taxon>
        <taxon>Ascomycota</taxon>
        <taxon>Saccharomycotina</taxon>
        <taxon>Pichiomycetes</taxon>
        <taxon>Debaryomycetaceae</taxon>
        <taxon>Diutina</taxon>
    </lineage>
</organism>
<evidence type="ECO:0000256" key="4">
    <source>
        <dbReference type="ARBA" id="ARBA00022741"/>
    </source>
</evidence>
<feature type="transmembrane region" description="Helical" evidence="9">
    <location>
        <begin position="1126"/>
        <end position="1148"/>
    </location>
</feature>
<dbReference type="OrthoDB" id="66620at2759"/>
<dbReference type="PROSITE" id="PS50893">
    <property type="entry name" value="ABC_TRANSPORTER_2"/>
    <property type="match status" value="2"/>
</dbReference>
<comment type="subcellular location">
    <subcellularLocation>
        <location evidence="1">Membrane</location>
        <topology evidence="1">Multi-pass membrane protein</topology>
    </subcellularLocation>
</comment>
<feature type="transmembrane region" description="Helical" evidence="9">
    <location>
        <begin position="546"/>
        <end position="565"/>
    </location>
</feature>
<feature type="domain" description="ABC transporter" evidence="10">
    <location>
        <begin position="16"/>
        <end position="275"/>
    </location>
</feature>
<dbReference type="SUPFAM" id="SSF52540">
    <property type="entry name" value="P-loop containing nucleoside triphosphate hydrolases"/>
    <property type="match status" value="2"/>
</dbReference>